<protein>
    <submittedName>
        <fullName evidence="2">Uncharacterized protein</fullName>
    </submittedName>
</protein>
<reference evidence="2" key="1">
    <citation type="journal article" date="2020" name="bioRxiv">
        <title>Chromosome-level reference genome of the European wasp spider Argiope bruennichi: a resource for studies on range expansion and evolutionary adaptation.</title>
        <authorList>
            <person name="Sheffer M.M."/>
            <person name="Hoppe A."/>
            <person name="Krehenwinkel H."/>
            <person name="Uhl G."/>
            <person name="Kuss A.W."/>
            <person name="Jensen L."/>
            <person name="Jensen C."/>
            <person name="Gillespie R.G."/>
            <person name="Hoff K.J."/>
            <person name="Prost S."/>
        </authorList>
    </citation>
    <scope>NUCLEOTIDE SEQUENCE</scope>
</reference>
<dbReference type="AlphaFoldDB" id="A0A8T0E0S9"/>
<reference evidence="2" key="2">
    <citation type="submission" date="2020-06" db="EMBL/GenBank/DDBJ databases">
        <authorList>
            <person name="Sheffer M."/>
        </authorList>
    </citation>
    <scope>NUCLEOTIDE SEQUENCE</scope>
</reference>
<name>A0A8T0E0S9_ARGBR</name>
<evidence type="ECO:0000313" key="3">
    <source>
        <dbReference type="Proteomes" id="UP000807504"/>
    </source>
</evidence>
<accession>A0A8T0E0S9</accession>
<comment type="caution">
    <text evidence="2">The sequence shown here is derived from an EMBL/GenBank/DDBJ whole genome shotgun (WGS) entry which is preliminary data.</text>
</comment>
<evidence type="ECO:0000313" key="2">
    <source>
        <dbReference type="EMBL" id="KAF8763839.1"/>
    </source>
</evidence>
<feature type="compositionally biased region" description="Basic and acidic residues" evidence="1">
    <location>
        <begin position="14"/>
        <end position="26"/>
    </location>
</feature>
<keyword evidence="3" id="KW-1185">Reference proteome</keyword>
<dbReference type="Proteomes" id="UP000807504">
    <property type="component" value="Unassembled WGS sequence"/>
</dbReference>
<feature type="region of interest" description="Disordered" evidence="1">
    <location>
        <begin position="1"/>
        <end position="35"/>
    </location>
</feature>
<sequence length="72" mass="8282">MCKRVRHTAWGHDSPPKRATDKRPPGDDSTDTGLLGKMEGIKQLGESHRQHNPSYVRKLFYGSQKLYMKEMP</sequence>
<organism evidence="2 3">
    <name type="scientific">Argiope bruennichi</name>
    <name type="common">Wasp spider</name>
    <name type="synonym">Aranea bruennichi</name>
    <dbReference type="NCBI Taxonomy" id="94029"/>
    <lineage>
        <taxon>Eukaryota</taxon>
        <taxon>Metazoa</taxon>
        <taxon>Ecdysozoa</taxon>
        <taxon>Arthropoda</taxon>
        <taxon>Chelicerata</taxon>
        <taxon>Arachnida</taxon>
        <taxon>Araneae</taxon>
        <taxon>Araneomorphae</taxon>
        <taxon>Entelegynae</taxon>
        <taxon>Araneoidea</taxon>
        <taxon>Araneidae</taxon>
        <taxon>Argiope</taxon>
    </lineage>
</organism>
<dbReference type="EMBL" id="JABXBU010002231">
    <property type="protein sequence ID" value="KAF8763839.1"/>
    <property type="molecule type" value="Genomic_DNA"/>
</dbReference>
<evidence type="ECO:0000256" key="1">
    <source>
        <dbReference type="SAM" id="MobiDB-lite"/>
    </source>
</evidence>
<proteinExistence type="predicted"/>
<gene>
    <name evidence="2" type="ORF">HNY73_021974</name>
</gene>